<dbReference type="GO" id="GO:0008843">
    <property type="term" value="F:endochitinase activity"/>
    <property type="evidence" value="ECO:0007669"/>
    <property type="project" value="UniProtKB-EC"/>
</dbReference>
<feature type="domain" description="Chitin-binding type-1" evidence="15">
    <location>
        <begin position="90"/>
        <end position="133"/>
    </location>
</feature>
<dbReference type="RefSeq" id="XP_024406192.1">
    <property type="nucleotide sequence ID" value="XM_024549077.1"/>
</dbReference>
<dbReference type="PROSITE" id="PS50941">
    <property type="entry name" value="CHIT_BIND_I_2"/>
    <property type="match status" value="2"/>
</dbReference>
<evidence type="ECO:0000256" key="8">
    <source>
        <dbReference type="ARBA" id="ARBA00023024"/>
    </source>
</evidence>
<dbReference type="PANTHER" id="PTHR11177:SF397">
    <property type="entry name" value="CHITINASE"/>
    <property type="match status" value="1"/>
</dbReference>
<dbReference type="STRING" id="398673.A0A2P4ZVR6"/>
<dbReference type="Gene3D" id="3.10.50.10">
    <property type="match status" value="1"/>
</dbReference>
<keyword evidence="5" id="KW-0964">Secreted</keyword>
<dbReference type="InterPro" id="IPR018371">
    <property type="entry name" value="Chitin-binding_1_CS"/>
</dbReference>
<feature type="disulfide bond" evidence="12">
    <location>
        <begin position="60"/>
        <end position="72"/>
    </location>
</feature>
<dbReference type="PROSITE" id="PS01095">
    <property type="entry name" value="GH18_1"/>
    <property type="match status" value="1"/>
</dbReference>
<dbReference type="InterPro" id="IPR001002">
    <property type="entry name" value="Chitin-bd_1"/>
</dbReference>
<evidence type="ECO:0000256" key="5">
    <source>
        <dbReference type="ARBA" id="ARBA00022525"/>
    </source>
</evidence>
<evidence type="ECO:0000256" key="11">
    <source>
        <dbReference type="ARBA" id="ARBA00023326"/>
    </source>
</evidence>
<dbReference type="GeneID" id="29982392"/>
<dbReference type="GO" id="GO:0005576">
    <property type="term" value="C:extracellular region"/>
    <property type="evidence" value="ECO:0007669"/>
    <property type="project" value="UniProtKB-SubCell"/>
</dbReference>
<dbReference type="InterPro" id="IPR036861">
    <property type="entry name" value="Endochitinase-like_sf"/>
</dbReference>
<evidence type="ECO:0000256" key="6">
    <source>
        <dbReference type="ARBA" id="ARBA00022669"/>
    </source>
</evidence>
<dbReference type="InterPro" id="IPR017853">
    <property type="entry name" value="GH"/>
</dbReference>
<dbReference type="InterPro" id="IPR001223">
    <property type="entry name" value="Glyco_hydro18_cat"/>
</dbReference>
<keyword evidence="18" id="KW-1185">Reference proteome</keyword>
<dbReference type="Gene3D" id="3.20.20.80">
    <property type="entry name" value="Glycosidases"/>
    <property type="match status" value="1"/>
</dbReference>
<dbReference type="InterPro" id="IPR001579">
    <property type="entry name" value="Glyco_hydro_18_chit_AS"/>
</dbReference>
<dbReference type="SMART" id="SM00270">
    <property type="entry name" value="ChtBD1"/>
    <property type="match status" value="2"/>
</dbReference>
<dbReference type="SUPFAM" id="SSF57016">
    <property type="entry name" value="Plant lectins/antimicrobial peptides"/>
    <property type="match status" value="2"/>
</dbReference>
<feature type="disulfide bond" evidence="12">
    <location>
        <begin position="83"/>
        <end position="87"/>
    </location>
</feature>
<dbReference type="SUPFAM" id="SSF51445">
    <property type="entry name" value="(Trans)glycosidases"/>
    <property type="match status" value="1"/>
</dbReference>
<dbReference type="PANTHER" id="PTHR11177">
    <property type="entry name" value="CHITINASE"/>
    <property type="match status" value="1"/>
</dbReference>
<dbReference type="EC" id="3.2.1.14" evidence="4"/>
<feature type="disulfide bond" evidence="12">
    <location>
        <begin position="109"/>
        <end position="123"/>
    </location>
</feature>
<sequence>MLSTLAFFLTLLNLSFFALAEFVPASEALSDYTNITLAPGIFRRQLGTSDDHSCTKDRACLNGACCGASGWCGYGDVYCGDGCTSNCDATAECGKDSASGAATCPLNVCCSEFGFCGTTPDFCDNRCQSNCGTPKDPGGGGDARDRVVGYYESWRAHLDSCGVMTPAQIPVDQLDILNFAFAYIDTDLNIVPMANDASLDDPWEIFHEVTNVKFRNPKLQVWLSIGGWDFFDDGTDTQPIFGNIAGSADLRSEFANRLVRFMSQYGFDGVDIDWEYPGAPDRGGHSADVRNFPLMLQAIREEFDSSGHGTWGISFTAPSSYWYLRWFDLPGLVQYSNFINLMSYDLHGTWDQNNEIGNKMYAHTNLTEVELALQLFWRAGIDPVLINLGIGFYGRSYTVADPICNIIGCAFKTGDLLSSGGAAGPCTKTQGILSYKEINDIIADNKDSALVRYDETAAVKMLIYDQGLSWVSYDDKTTYQQKVEFANARGLGGLMIWAIDQDDERYTALESLLGKDIDPGVDLSPTVDSDQFELSSCMYTNCGDVCPDGTKQMTWIDQDGDGNSCRGIERWFGFYQPQRRFCCPPWGAPDPATCHWSDGCFSQCDVGEITMALDDEGDQNGNICLLGKRAYCCPSDSAPTAPQCKQISSWSGKCTSDLPQKVGAISGVLVDIPVCCSADVKYSNCKWYGKGILGTCANSQCPVGKVEVYTSRMDDKADFCFFSTTHSLCCDPGEGYGSGILTVELDRLFPESDEFTADDVPNFSEAFYQNKAVLPQPLYSGDTNNPNTSPFAWVIMVGCPDDVQSLDKRDGSHLDVFDCPDTHPDDFSVQSLRAVCTEESPDNNCQDILLGGAENTVLRLPPDCGPDVYVRVVSFSRLENATAPAHLTRRLVNNPKVYEIRYDYDFGKVREKKERQKRGLKTRADGCGDIYFRVDSSDQQNYWHEIVQSSPQGKVRKRSPQDWRQFHLDWFEQHGFMNNTVHEDRVGKRGYGDDSWWKNLFNKLANQQLNQPYEGSTRYGIYRYYPFSQMLYNARRSCPPNVDASIEAKVEGSFEANLGFGLSLVGTLTNFNLDDAYAYFVLDNANAFTKVSITGQAAFTISSGEIPLLENFAPWGGSFNIKGIATVGPFLDITAQLQSLATLSGSLVGEVLIATDEPQVFMYPTSLGVEPDPKYFSIYNIKEATKASAGVEANVAAEGHVVVKLDQSAAFKIQVHFLSSDLVNTDIRATYSNSMNLGIGAGASSGSDKCSGIWYWMNWASSVTLKMLSPLPNWAGGNVNNKLFDTQVEIISKTCYSWSESKDRRELSQLTSDYSDKAISNAIFNATVIDAMLVRRADVDDQNPLFPDPGGSCLRCATDTNTPLGECDTSLYGDDGSEPLDCPDPSTSAKRTLEGVMERGLIQKRGKKGQFGICKGVFSIGVNGISFPDSKALVADGAKEHPVFGSWTTWAPDDRPDCDNMGFNQQSNPAPGDVDTSKYGTEHILEWQILQRFLQSLGSNDPAVTYDNCASDDFKKAFPNKSWNYVRDRQTWTNCEHLRFWWGSKAIPVPWYTSADVQFTPMSIMGQAIPNSENSFDEFQLLDSIINSAKQAAWSFTYQEYIQDYSKCIKAKNWAAAMNKVRFTIWTLKYTKATEAIFKAQATRVGDWLDKSENALAAVKDTSWNKCQYKKLDLGDKWRRFIYSHTNTVIDRFTDNIKDGIKAIEKALNIDDDGDTDMGGTTTGASEQNKDLLDRLDKIKDLWNEVGAWTNPLPAEWV</sequence>
<dbReference type="EMBL" id="JPDN02000007">
    <property type="protein sequence ID" value="PON28358.1"/>
    <property type="molecule type" value="Genomic_DNA"/>
</dbReference>
<keyword evidence="14" id="KW-0732">Signal</keyword>
<gene>
    <name evidence="17" type="ORF">TGAM01_v202852</name>
</gene>
<keyword evidence="7 13" id="KW-0378">Hydrolase</keyword>
<dbReference type="Proteomes" id="UP000054821">
    <property type="component" value="Unassembled WGS sequence"/>
</dbReference>
<evidence type="ECO:0000259" key="15">
    <source>
        <dbReference type="PROSITE" id="PS50941"/>
    </source>
</evidence>
<evidence type="ECO:0000259" key="16">
    <source>
        <dbReference type="PROSITE" id="PS51910"/>
    </source>
</evidence>
<dbReference type="InterPro" id="IPR050314">
    <property type="entry name" value="Glycosyl_Hydrlase_18"/>
</dbReference>
<evidence type="ECO:0000256" key="9">
    <source>
        <dbReference type="ARBA" id="ARBA00023277"/>
    </source>
</evidence>
<dbReference type="Pfam" id="PF00704">
    <property type="entry name" value="Glyco_hydro_18"/>
    <property type="match status" value="1"/>
</dbReference>
<evidence type="ECO:0000256" key="4">
    <source>
        <dbReference type="ARBA" id="ARBA00012729"/>
    </source>
</evidence>
<keyword evidence="10 13" id="KW-0326">Glycosidase</keyword>
<comment type="similarity">
    <text evidence="3">Belongs to the glycosyl hydrolase 18 family. Chitinase class V subfamily.</text>
</comment>
<feature type="disulfide bond" evidence="12">
    <location>
        <begin position="104"/>
        <end position="116"/>
    </location>
</feature>
<evidence type="ECO:0000256" key="7">
    <source>
        <dbReference type="ARBA" id="ARBA00022801"/>
    </source>
</evidence>
<proteinExistence type="inferred from homology"/>
<evidence type="ECO:0000256" key="14">
    <source>
        <dbReference type="SAM" id="SignalP"/>
    </source>
</evidence>
<protein>
    <recommendedName>
        <fullName evidence="4">chitinase</fullName>
        <ecNumber evidence="4">3.2.1.14</ecNumber>
    </recommendedName>
</protein>
<keyword evidence="9" id="KW-0119">Carbohydrate metabolism</keyword>
<dbReference type="Gene3D" id="3.30.60.10">
    <property type="entry name" value="Endochitinase-like"/>
    <property type="match status" value="2"/>
</dbReference>
<keyword evidence="8" id="KW-0146">Chitin degradation</keyword>
<evidence type="ECO:0000313" key="17">
    <source>
        <dbReference type="EMBL" id="PON28358.1"/>
    </source>
</evidence>
<keyword evidence="6 12" id="KW-0147">Chitin-binding</keyword>
<accession>A0A2P4ZVR6</accession>
<keyword evidence="11" id="KW-0624">Polysaccharide degradation</keyword>
<organism evidence="17 18">
    <name type="scientific">Trichoderma gamsii</name>
    <dbReference type="NCBI Taxonomy" id="398673"/>
    <lineage>
        <taxon>Eukaryota</taxon>
        <taxon>Fungi</taxon>
        <taxon>Dikarya</taxon>
        <taxon>Ascomycota</taxon>
        <taxon>Pezizomycotina</taxon>
        <taxon>Sordariomycetes</taxon>
        <taxon>Hypocreomycetidae</taxon>
        <taxon>Hypocreales</taxon>
        <taxon>Hypocreaceae</taxon>
        <taxon>Trichoderma</taxon>
    </lineage>
</organism>
<comment type="caution">
    <text evidence="12">Lacks conserved residue(s) required for the propagation of feature annotation.</text>
</comment>
<comment type="caution">
    <text evidence="17">The sequence shown here is derived from an EMBL/GenBank/DDBJ whole genome shotgun (WGS) entry which is preliminary data.</text>
</comment>
<evidence type="ECO:0000256" key="12">
    <source>
        <dbReference type="PROSITE-ProRule" id="PRU00261"/>
    </source>
</evidence>
<name>A0A2P4ZVR6_9HYPO</name>
<dbReference type="GO" id="GO:0000272">
    <property type="term" value="P:polysaccharide catabolic process"/>
    <property type="evidence" value="ECO:0007669"/>
    <property type="project" value="UniProtKB-KW"/>
</dbReference>
<evidence type="ECO:0000256" key="3">
    <source>
        <dbReference type="ARBA" id="ARBA00008682"/>
    </source>
</evidence>
<feature type="signal peptide" evidence="14">
    <location>
        <begin position="1"/>
        <end position="20"/>
    </location>
</feature>
<evidence type="ECO:0000256" key="1">
    <source>
        <dbReference type="ARBA" id="ARBA00000822"/>
    </source>
</evidence>
<dbReference type="GO" id="GO:0006032">
    <property type="term" value="P:chitin catabolic process"/>
    <property type="evidence" value="ECO:0007669"/>
    <property type="project" value="UniProtKB-KW"/>
</dbReference>
<dbReference type="PROSITE" id="PS51910">
    <property type="entry name" value="GH18_2"/>
    <property type="match status" value="1"/>
</dbReference>
<dbReference type="InterPro" id="IPR011583">
    <property type="entry name" value="Chitinase_II/V-like_cat"/>
</dbReference>
<evidence type="ECO:0000256" key="2">
    <source>
        <dbReference type="ARBA" id="ARBA00004613"/>
    </source>
</evidence>
<dbReference type="PROSITE" id="PS00026">
    <property type="entry name" value="CHIT_BIND_I_1"/>
    <property type="match status" value="1"/>
</dbReference>
<dbReference type="SUPFAM" id="SSF54556">
    <property type="entry name" value="Chitinase insertion domain"/>
    <property type="match status" value="1"/>
</dbReference>
<evidence type="ECO:0000256" key="10">
    <source>
        <dbReference type="ARBA" id="ARBA00023295"/>
    </source>
</evidence>
<evidence type="ECO:0000313" key="18">
    <source>
        <dbReference type="Proteomes" id="UP000054821"/>
    </source>
</evidence>
<dbReference type="SMART" id="SM00636">
    <property type="entry name" value="Glyco_18"/>
    <property type="match status" value="1"/>
</dbReference>
<dbReference type="Pfam" id="PF00187">
    <property type="entry name" value="Chitin_bind_1"/>
    <property type="match status" value="1"/>
</dbReference>
<dbReference type="InterPro" id="IPR029070">
    <property type="entry name" value="Chitinase_insertion_sf"/>
</dbReference>
<dbReference type="CDD" id="cd00035">
    <property type="entry name" value="ChtBD1"/>
    <property type="match status" value="2"/>
</dbReference>
<feature type="domain" description="GH18" evidence="16">
    <location>
        <begin position="145"/>
        <end position="516"/>
    </location>
</feature>
<comment type="subcellular location">
    <subcellularLocation>
        <location evidence="2">Secreted</location>
    </subcellularLocation>
</comment>
<feature type="domain" description="Chitin-binding type-1" evidence="15">
    <location>
        <begin position="51"/>
        <end position="89"/>
    </location>
</feature>
<feature type="chain" id="PRO_5015160505" description="chitinase" evidence="14">
    <location>
        <begin position="21"/>
        <end position="1758"/>
    </location>
</feature>
<comment type="catalytic activity">
    <reaction evidence="1">
        <text>Random endo-hydrolysis of N-acetyl-beta-D-glucosaminide (1-&gt;4)-beta-linkages in chitin and chitodextrins.</text>
        <dbReference type="EC" id="3.2.1.14"/>
    </reaction>
</comment>
<feature type="disulfide bond" evidence="12">
    <location>
        <begin position="127"/>
        <end position="131"/>
    </location>
</feature>
<feature type="disulfide bond" evidence="12">
    <location>
        <begin position="65"/>
        <end position="79"/>
    </location>
</feature>
<reference evidence="17 18" key="1">
    <citation type="journal article" date="2016" name="Genome Announc.">
        <title>Draft Whole-Genome Sequence of Trichoderma gamsii T6085, a Promising Biocontrol Agent of Fusarium Head Blight on Wheat.</title>
        <authorList>
            <person name="Baroncelli R."/>
            <person name="Zapparata A."/>
            <person name="Piaggeschi G."/>
            <person name="Sarrocco S."/>
            <person name="Vannacci G."/>
        </authorList>
    </citation>
    <scope>NUCLEOTIDE SEQUENCE [LARGE SCALE GENOMIC DNA]</scope>
    <source>
        <strain evidence="17 18">T6085</strain>
    </source>
</reference>
<dbReference type="GO" id="GO:0008061">
    <property type="term" value="F:chitin binding"/>
    <property type="evidence" value="ECO:0007669"/>
    <property type="project" value="UniProtKB-UniRule"/>
</dbReference>
<evidence type="ECO:0000256" key="13">
    <source>
        <dbReference type="RuleBase" id="RU000489"/>
    </source>
</evidence>
<keyword evidence="12" id="KW-1015">Disulfide bond</keyword>